<comment type="caution">
    <text evidence="1">The sequence shown here is derived from an EMBL/GenBank/DDBJ whole genome shotgun (WGS) entry which is preliminary data.</text>
</comment>
<evidence type="ECO:0000313" key="1">
    <source>
        <dbReference type="EMBL" id="EEV20699.1"/>
    </source>
</evidence>
<organism evidence="1 2">
    <name type="scientific">Treponema vincentii ATCC 35580</name>
    <dbReference type="NCBI Taxonomy" id="596324"/>
    <lineage>
        <taxon>Bacteria</taxon>
        <taxon>Pseudomonadati</taxon>
        <taxon>Spirochaetota</taxon>
        <taxon>Spirochaetia</taxon>
        <taxon>Spirochaetales</taxon>
        <taxon>Treponemataceae</taxon>
        <taxon>Treponema</taxon>
    </lineage>
</organism>
<dbReference type="STRING" id="596324.TREVI0001_1870"/>
<reference evidence="1 2" key="1">
    <citation type="submission" date="2009-07" db="EMBL/GenBank/DDBJ databases">
        <authorList>
            <person name="Madupu R."/>
            <person name="Sebastian Y."/>
            <person name="Durkin A.S."/>
            <person name="Torralba M."/>
            <person name="Methe B."/>
            <person name="Sutton G.G."/>
            <person name="Strausberg R.L."/>
            <person name="Nelson K.E."/>
        </authorList>
    </citation>
    <scope>NUCLEOTIDE SEQUENCE [LARGE SCALE GENOMIC DNA]</scope>
    <source>
        <strain evidence="1 2">ATCC 35580</strain>
    </source>
</reference>
<sequence>MFAGSPDSVDNYDSFNADGITVYVRKGTQTENGTLTITVVKMLWMDSLAVEGMAY</sequence>
<dbReference type="EMBL" id="ACYH01000027">
    <property type="protein sequence ID" value="EEV20699.1"/>
    <property type="molecule type" value="Genomic_DNA"/>
</dbReference>
<protein>
    <submittedName>
        <fullName evidence="1">Uncharacterized protein</fullName>
    </submittedName>
</protein>
<dbReference type="Proteomes" id="UP000004509">
    <property type="component" value="Unassembled WGS sequence"/>
</dbReference>
<evidence type="ECO:0000313" key="2">
    <source>
        <dbReference type="Proteomes" id="UP000004509"/>
    </source>
</evidence>
<name>C8PPC7_9SPIR</name>
<dbReference type="eggNOG" id="ENOG5030XRK">
    <property type="taxonomic scope" value="Bacteria"/>
</dbReference>
<accession>C8PPC7</accession>
<gene>
    <name evidence="1" type="ORF">TREVI0001_1870</name>
</gene>
<dbReference type="AlphaFoldDB" id="C8PPC7"/>
<proteinExistence type="predicted"/>